<reference evidence="2" key="1">
    <citation type="submission" date="2011-04" db="EMBL/GenBank/DDBJ databases">
        <title>Evolution of plant cell wall degrading machinery underlies the functional diversity of forest fungi.</title>
        <authorList>
            <consortium name="US DOE Joint Genome Institute (JGI-PGF)"/>
            <person name="Eastwood D.C."/>
            <person name="Floudas D."/>
            <person name="Binder M."/>
            <person name="Majcherczyk A."/>
            <person name="Schneider P."/>
            <person name="Aerts A."/>
            <person name="Asiegbu F.O."/>
            <person name="Baker S.E."/>
            <person name="Barry K."/>
            <person name="Bendiksby M."/>
            <person name="Blumentritt M."/>
            <person name="Coutinho P.M."/>
            <person name="Cullen D."/>
            <person name="Cullen D."/>
            <person name="Gathman A."/>
            <person name="Goodell B."/>
            <person name="Henrissat B."/>
            <person name="Ihrmark K."/>
            <person name="Kauserud H."/>
            <person name="Kohler A."/>
            <person name="LaButti K."/>
            <person name="Lapidus A."/>
            <person name="Lavin J.L."/>
            <person name="Lee Y.-H."/>
            <person name="Lindquist E."/>
            <person name="Lilly W."/>
            <person name="Lucas S."/>
            <person name="Morin E."/>
            <person name="Murat C."/>
            <person name="Oguiza J.A."/>
            <person name="Park J."/>
            <person name="Pisabarro A.G."/>
            <person name="Riley R."/>
            <person name="Rosling A."/>
            <person name="Salamov A."/>
            <person name="Schmidt O."/>
            <person name="Schmutz J."/>
            <person name="Skrede I."/>
            <person name="Stenlid J."/>
            <person name="Wiebenga A."/>
            <person name="Xie X."/>
            <person name="Kues U."/>
            <person name="Hibbett D.S."/>
            <person name="Hoffmeister D."/>
            <person name="Hogberg N."/>
            <person name="Martin F."/>
            <person name="Grigoriev I.V."/>
            <person name="Watkinson S.C."/>
        </authorList>
    </citation>
    <scope>NUCLEOTIDE SEQUENCE</scope>
    <source>
        <strain evidence="2">S7.9</strain>
    </source>
</reference>
<evidence type="ECO:0000313" key="2">
    <source>
        <dbReference type="EMBL" id="EGO22905.1"/>
    </source>
</evidence>
<feature type="region of interest" description="Disordered" evidence="1">
    <location>
        <begin position="74"/>
        <end position="94"/>
    </location>
</feature>
<dbReference type="GeneID" id="18819943"/>
<dbReference type="RefSeq" id="XP_007320145.1">
    <property type="nucleotide sequence ID" value="XM_007320083.1"/>
</dbReference>
<proteinExistence type="predicted"/>
<protein>
    <submittedName>
        <fullName evidence="2">Uncharacterized protein</fullName>
    </submittedName>
</protein>
<evidence type="ECO:0000256" key="1">
    <source>
        <dbReference type="SAM" id="MobiDB-lite"/>
    </source>
</evidence>
<sequence>MSSEVEAASAVELASIPNTPAAFFVQAAAESPDLAADIEEVQETAFGKERGITDGALAVAAVKGRLTFTVDSVSGVGKHSEGRDKSGTGAFKGSKIPTNIVGGGTFTLEIQRTKATLTLKSKTGSVTHVYHGTGLEKGLTGTWVGSW</sequence>
<name>F8P174_SERL9</name>
<dbReference type="HOGENOM" id="CLU_1769243_0_0_1"/>
<dbReference type="Proteomes" id="UP000008064">
    <property type="component" value="Unassembled WGS sequence"/>
</dbReference>
<gene>
    <name evidence="2" type="ORF">SERLADRAFT_471431</name>
</gene>
<accession>F8P174</accession>
<dbReference type="KEGG" id="sla:SERLADRAFT_471431"/>
<dbReference type="EMBL" id="GL945436">
    <property type="protein sequence ID" value="EGO22905.1"/>
    <property type="molecule type" value="Genomic_DNA"/>
</dbReference>
<dbReference type="AlphaFoldDB" id="F8P174"/>
<organism>
    <name type="scientific">Serpula lacrymans var. lacrymans (strain S7.9)</name>
    <name type="common">Dry rot fungus</name>
    <dbReference type="NCBI Taxonomy" id="578457"/>
    <lineage>
        <taxon>Eukaryota</taxon>
        <taxon>Fungi</taxon>
        <taxon>Dikarya</taxon>
        <taxon>Basidiomycota</taxon>
        <taxon>Agaricomycotina</taxon>
        <taxon>Agaricomycetes</taxon>
        <taxon>Agaricomycetidae</taxon>
        <taxon>Boletales</taxon>
        <taxon>Coniophorineae</taxon>
        <taxon>Serpulaceae</taxon>
        <taxon>Serpula</taxon>
    </lineage>
</organism>